<keyword evidence="5" id="KW-0540">Nuclease</keyword>
<dbReference type="FunFam" id="3.40.50.300:FF:001446">
    <property type="entry name" value="DsDNA exonuclease SbcC"/>
    <property type="match status" value="1"/>
</dbReference>
<dbReference type="GO" id="GO:0016887">
    <property type="term" value="F:ATP hydrolysis activity"/>
    <property type="evidence" value="ECO:0007669"/>
    <property type="project" value="InterPro"/>
</dbReference>
<proteinExistence type="inferred from homology"/>
<evidence type="ECO:0000256" key="11">
    <source>
        <dbReference type="ARBA" id="ARBA00023054"/>
    </source>
</evidence>
<feature type="compositionally biased region" description="Low complexity" evidence="15">
    <location>
        <begin position="388"/>
        <end position="408"/>
    </location>
</feature>
<dbReference type="GO" id="GO:0004519">
    <property type="term" value="F:endonuclease activity"/>
    <property type="evidence" value="ECO:0007669"/>
    <property type="project" value="UniProtKB-KW"/>
</dbReference>
<dbReference type="Gene3D" id="3.40.50.300">
    <property type="entry name" value="P-loop containing nucleotide triphosphate hydrolases"/>
    <property type="match status" value="2"/>
</dbReference>
<dbReference type="AlphaFoldDB" id="A0A1I1GTG8"/>
<dbReference type="PANTHER" id="PTHR32114:SF2">
    <property type="entry name" value="ABC TRANSPORTER ABCH.3"/>
    <property type="match status" value="1"/>
</dbReference>
<dbReference type="SUPFAM" id="SSF52540">
    <property type="entry name" value="P-loop containing nucleoside triphosphate hydrolases"/>
    <property type="match status" value="1"/>
</dbReference>
<dbReference type="Pfam" id="PF13476">
    <property type="entry name" value="AAA_23"/>
    <property type="match status" value="1"/>
</dbReference>
<dbReference type="RefSeq" id="WP_090130664.1">
    <property type="nucleotide sequence ID" value="NZ_FOLY01000001.1"/>
</dbReference>
<accession>A0A1I1GTG8</accession>
<dbReference type="GO" id="GO:0005524">
    <property type="term" value="F:ATP binding"/>
    <property type="evidence" value="ECO:0007669"/>
    <property type="project" value="UniProtKB-KW"/>
</dbReference>
<evidence type="ECO:0000256" key="15">
    <source>
        <dbReference type="SAM" id="MobiDB-lite"/>
    </source>
</evidence>
<protein>
    <recommendedName>
        <fullName evidence="3">Nuclease SbcCD subunit C</fullName>
    </recommendedName>
</protein>
<feature type="coiled-coil region" evidence="14">
    <location>
        <begin position="740"/>
        <end position="781"/>
    </location>
</feature>
<keyword evidence="11 14" id="KW-0175">Coiled coil</keyword>
<evidence type="ECO:0000259" key="16">
    <source>
        <dbReference type="Pfam" id="PF13476"/>
    </source>
</evidence>
<reference evidence="18" key="1">
    <citation type="submission" date="2016-10" db="EMBL/GenBank/DDBJ databases">
        <authorList>
            <person name="Varghese N."/>
            <person name="Submissions S."/>
        </authorList>
    </citation>
    <scope>NUCLEOTIDE SEQUENCE [LARGE SCALE GENOMIC DNA]</scope>
    <source>
        <strain evidence="18">DSM 23439</strain>
    </source>
</reference>
<evidence type="ECO:0000256" key="7">
    <source>
        <dbReference type="ARBA" id="ARBA00022759"/>
    </source>
</evidence>
<evidence type="ECO:0000256" key="10">
    <source>
        <dbReference type="ARBA" id="ARBA00022840"/>
    </source>
</evidence>
<comment type="subunit">
    <text evidence="2">Heterodimer of SbcC and SbcD.</text>
</comment>
<keyword evidence="4" id="KW-0235">DNA replication</keyword>
<evidence type="ECO:0000256" key="3">
    <source>
        <dbReference type="ARBA" id="ARBA00013368"/>
    </source>
</evidence>
<comment type="similarity">
    <text evidence="1">Belongs to the SMC family. SbcC subfamily.</text>
</comment>
<name>A0A1I1GTG8_9GAMM</name>
<evidence type="ECO:0000313" key="17">
    <source>
        <dbReference type="EMBL" id="SFC12340.1"/>
    </source>
</evidence>
<dbReference type="GO" id="GO:0004527">
    <property type="term" value="F:exonuclease activity"/>
    <property type="evidence" value="ECO:0007669"/>
    <property type="project" value="UniProtKB-KW"/>
</dbReference>
<dbReference type="OrthoDB" id="9795626at2"/>
<dbReference type="GO" id="GO:0006310">
    <property type="term" value="P:DNA recombination"/>
    <property type="evidence" value="ECO:0007669"/>
    <property type="project" value="UniProtKB-KW"/>
</dbReference>
<feature type="domain" description="Rad50/SbcC-type AAA" evidence="16">
    <location>
        <begin position="6"/>
        <end position="224"/>
    </location>
</feature>
<gene>
    <name evidence="17" type="ORF">SAMN05421848_0635</name>
</gene>
<keyword evidence="7" id="KW-0255">Endonuclease</keyword>
<dbReference type="PANTHER" id="PTHR32114">
    <property type="entry name" value="ABC TRANSPORTER ABCH.3"/>
    <property type="match status" value="1"/>
</dbReference>
<feature type="coiled-coil region" evidence="14">
    <location>
        <begin position="565"/>
        <end position="627"/>
    </location>
</feature>
<feature type="region of interest" description="Disordered" evidence="15">
    <location>
        <begin position="384"/>
        <end position="421"/>
    </location>
</feature>
<organism evidence="17 18">
    <name type="scientific">Kushneria avicenniae</name>
    <dbReference type="NCBI Taxonomy" id="402385"/>
    <lineage>
        <taxon>Bacteria</taxon>
        <taxon>Pseudomonadati</taxon>
        <taxon>Pseudomonadota</taxon>
        <taxon>Gammaproteobacteria</taxon>
        <taxon>Oceanospirillales</taxon>
        <taxon>Halomonadaceae</taxon>
        <taxon>Kushneria</taxon>
    </lineage>
</organism>
<evidence type="ECO:0000256" key="2">
    <source>
        <dbReference type="ARBA" id="ARBA00011322"/>
    </source>
</evidence>
<keyword evidence="12" id="KW-0233">DNA recombination</keyword>
<evidence type="ECO:0000313" key="18">
    <source>
        <dbReference type="Proteomes" id="UP000199046"/>
    </source>
</evidence>
<keyword evidence="6" id="KW-0547">Nucleotide-binding</keyword>
<evidence type="ECO:0000256" key="6">
    <source>
        <dbReference type="ARBA" id="ARBA00022741"/>
    </source>
</evidence>
<dbReference type="GO" id="GO:0006302">
    <property type="term" value="P:double-strand break repair"/>
    <property type="evidence" value="ECO:0007669"/>
    <property type="project" value="InterPro"/>
</dbReference>
<evidence type="ECO:0000256" key="1">
    <source>
        <dbReference type="ARBA" id="ARBA00006930"/>
    </source>
</evidence>
<feature type="region of interest" description="Disordered" evidence="15">
    <location>
        <begin position="63"/>
        <end position="82"/>
    </location>
</feature>
<keyword evidence="8" id="KW-0378">Hydrolase</keyword>
<evidence type="ECO:0000256" key="8">
    <source>
        <dbReference type="ARBA" id="ARBA00022801"/>
    </source>
</evidence>
<keyword evidence="10" id="KW-0067">ATP-binding</keyword>
<keyword evidence="18" id="KW-1185">Reference proteome</keyword>
<evidence type="ECO:0000256" key="9">
    <source>
        <dbReference type="ARBA" id="ARBA00022839"/>
    </source>
</evidence>
<dbReference type="STRING" id="402385.SAMN05421848_0635"/>
<sequence>MRILALRLHNIASLSGPHVIDFTEHPLDSAGLFAITGPTGAGKSTLLDALCLALYGSTPRLRTAPGRDSVSPDVGEETLTTADPRTLLRRGDSSGYAEVDFRGRDGAHYRACWRVRRARNKADGKLQGIEQSLVSLPDQQVITSQKREFDRLLPQYLGLSFEQFTRAVLLAQSEFSTFLKADDNQRSELLEKLTDTEVYSRLSIAAFQKTRAGERDVAELEAQLGHQTPTEPEARALLEQRAADTLAQLRTLQTREHDLKREKAWLATDEQLESHWQSACRAHDEALASRHAQAGQRQWLAQLDALAPVRHVFQQHEALTTALSDLETRLGNTQTRLDVATRQHDETAEQHRTQQQQLETRRQHYRQQQPLMAQCALDEQRHRDLEQRAQTTRQQIQQQRQTLNDQQQALTRCQHKQDNQRQSLAAVDTRLAQLTEGADSFAQWRETTLQRLEQYRRKRQALETLGHAHDHWHRLDQRMQSLEARQTTDRQTLEKLREDGTRARTALDHQEKTLAQLERSIAGLRAARSDSVLDMREGLEAGSPCPVCGSTEHPYTHQPPPHPAQAMLEATEREEQRQLDEARQARDELDQRCAELRGHYGELNSQIHQRSEEIDTLRAQRHEARQQFDACAQSETLLELAPEARSDWLESRQTQVVDDHDREAERLARFDRDHGTRAPVQEQLHALEVEATRLDAGVTHTRQQLQSLEEVHTPLVRERDELSEALTIRLAPYPSVQAWREALDHEIDALEQQLASIQKQLEASEAQCRQHHQTLLQLQQQRSDQAHTREQLAEGMTQWREAHPDIDDDTLAALLAVATEQHQALSREMAATDQRIDETQLLSQERLEVLIRHRQNYGEHAASADVDLPRQDDTRTLKAWRDERLMMLSDQQSHLEADLVQAQSARDEADHALRHDDHCRERAREIEQTLEARRREVTRWGRISGLIGASDGKKFRRIAQGWNLERLIEHANIHLESLARRYRLARGGSELGLLVIDTEMGDERRSVHSLSGGETFLMSLALALALASMASSQLTIETLFIDEGFGSLDPQSLSQVMDALDALQSLGRRVGVISHVQDMHERIPVQFRVAPRGNGQSDISLS</sequence>
<dbReference type="InterPro" id="IPR027417">
    <property type="entry name" value="P-loop_NTPase"/>
</dbReference>
<feature type="coiled-coil region" evidence="14">
    <location>
        <begin position="445"/>
        <end position="527"/>
    </location>
</feature>
<evidence type="ECO:0000256" key="4">
    <source>
        <dbReference type="ARBA" id="ARBA00022705"/>
    </source>
</evidence>
<comment type="function">
    <text evidence="13">SbcCD cleaves DNA hairpin structures. These structures can inhibit DNA replication and are intermediates in certain DNA recombination reactions. The complex acts as a 3'-&gt;5' double strand exonuclease that can open hairpins. It also has a 5' single-strand endonuclease activity.</text>
</comment>
<evidence type="ECO:0000256" key="13">
    <source>
        <dbReference type="ARBA" id="ARBA00055999"/>
    </source>
</evidence>
<evidence type="ECO:0000256" key="14">
    <source>
        <dbReference type="SAM" id="Coils"/>
    </source>
</evidence>
<dbReference type="Proteomes" id="UP000199046">
    <property type="component" value="Unassembled WGS sequence"/>
</dbReference>
<dbReference type="EMBL" id="FOLY01000001">
    <property type="protein sequence ID" value="SFC12340.1"/>
    <property type="molecule type" value="Genomic_DNA"/>
</dbReference>
<dbReference type="Pfam" id="PF13558">
    <property type="entry name" value="SbcC_Walker_B"/>
    <property type="match status" value="1"/>
</dbReference>
<dbReference type="GO" id="GO:0006260">
    <property type="term" value="P:DNA replication"/>
    <property type="evidence" value="ECO:0007669"/>
    <property type="project" value="UniProtKB-KW"/>
</dbReference>
<evidence type="ECO:0000256" key="12">
    <source>
        <dbReference type="ARBA" id="ARBA00023172"/>
    </source>
</evidence>
<dbReference type="InterPro" id="IPR038729">
    <property type="entry name" value="Rad50/SbcC_AAA"/>
</dbReference>
<evidence type="ECO:0000256" key="5">
    <source>
        <dbReference type="ARBA" id="ARBA00022722"/>
    </source>
</evidence>
<keyword evidence="9 17" id="KW-0269">Exonuclease</keyword>